<proteinExistence type="predicted"/>
<evidence type="ECO:0000259" key="2">
    <source>
        <dbReference type="PROSITE" id="PS50102"/>
    </source>
</evidence>
<evidence type="ECO:0000313" key="4">
    <source>
        <dbReference type="Proteomes" id="UP000230423"/>
    </source>
</evidence>
<evidence type="ECO:0000313" key="3">
    <source>
        <dbReference type="EMBL" id="PIO67032.1"/>
    </source>
</evidence>
<accession>A0A2G9UBA7</accession>
<dbReference type="PANTHER" id="PTHR45735">
    <property type="entry name" value="CLEAVAGE STIMULATION FACTOR SUBUNIT 2"/>
    <property type="match status" value="1"/>
</dbReference>
<dbReference type="Proteomes" id="UP000230423">
    <property type="component" value="Unassembled WGS sequence"/>
</dbReference>
<keyword evidence="1" id="KW-0694">RNA-binding</keyword>
<dbReference type="GO" id="GO:0005847">
    <property type="term" value="C:mRNA cleavage and polyadenylation specificity factor complex"/>
    <property type="evidence" value="ECO:0007669"/>
    <property type="project" value="TreeGrafter"/>
</dbReference>
<protein>
    <recommendedName>
        <fullName evidence="2">RRM domain-containing protein</fullName>
    </recommendedName>
</protein>
<feature type="domain" description="RRM" evidence="2">
    <location>
        <begin position="1"/>
        <end position="73"/>
    </location>
</feature>
<dbReference type="PROSITE" id="PS50102">
    <property type="entry name" value="RRM"/>
    <property type="match status" value="1"/>
</dbReference>
<sequence>MFENTAKFRNSIARLNQAGQVTNVKIVYDCETGCNKQFGFCDFADQASAQNAVNTLNGADFNGCSIRVNFAYKN</sequence>
<gene>
    <name evidence="3" type="ORF">TELCIR_11237</name>
</gene>
<dbReference type="Pfam" id="PF00076">
    <property type="entry name" value="RRM_1"/>
    <property type="match status" value="1"/>
</dbReference>
<evidence type="ECO:0000256" key="1">
    <source>
        <dbReference type="PROSITE-ProRule" id="PRU00176"/>
    </source>
</evidence>
<dbReference type="PANTHER" id="PTHR45735:SF2">
    <property type="entry name" value="CLEAVAGE STIMULATION FACTOR SUBUNIT 2"/>
    <property type="match status" value="1"/>
</dbReference>
<organism evidence="3 4">
    <name type="scientific">Teladorsagia circumcincta</name>
    <name type="common">Brown stomach worm</name>
    <name type="synonym">Ostertagia circumcincta</name>
    <dbReference type="NCBI Taxonomy" id="45464"/>
    <lineage>
        <taxon>Eukaryota</taxon>
        <taxon>Metazoa</taxon>
        <taxon>Ecdysozoa</taxon>
        <taxon>Nematoda</taxon>
        <taxon>Chromadorea</taxon>
        <taxon>Rhabditida</taxon>
        <taxon>Rhabditina</taxon>
        <taxon>Rhabditomorpha</taxon>
        <taxon>Strongyloidea</taxon>
        <taxon>Trichostrongylidae</taxon>
        <taxon>Teladorsagia</taxon>
    </lineage>
</organism>
<dbReference type="SUPFAM" id="SSF54928">
    <property type="entry name" value="RNA-binding domain, RBD"/>
    <property type="match status" value="1"/>
</dbReference>
<name>A0A2G9UBA7_TELCI</name>
<dbReference type="InterPro" id="IPR012677">
    <property type="entry name" value="Nucleotide-bd_a/b_plait_sf"/>
</dbReference>
<dbReference type="AlphaFoldDB" id="A0A2G9UBA7"/>
<dbReference type="GO" id="GO:0003729">
    <property type="term" value="F:mRNA binding"/>
    <property type="evidence" value="ECO:0007669"/>
    <property type="project" value="TreeGrafter"/>
</dbReference>
<keyword evidence="4" id="KW-1185">Reference proteome</keyword>
<dbReference type="InterPro" id="IPR035979">
    <property type="entry name" value="RBD_domain_sf"/>
</dbReference>
<dbReference type="Gene3D" id="3.30.70.330">
    <property type="match status" value="1"/>
</dbReference>
<reference evidence="3 4" key="1">
    <citation type="submission" date="2015-09" db="EMBL/GenBank/DDBJ databases">
        <title>Draft genome of the parasitic nematode Teladorsagia circumcincta isolate WARC Sus (inbred).</title>
        <authorList>
            <person name="Mitreva M."/>
        </authorList>
    </citation>
    <scope>NUCLEOTIDE SEQUENCE [LARGE SCALE GENOMIC DNA]</scope>
    <source>
        <strain evidence="3 4">S</strain>
    </source>
</reference>
<dbReference type="EMBL" id="KZ347864">
    <property type="protein sequence ID" value="PIO67032.1"/>
    <property type="molecule type" value="Genomic_DNA"/>
</dbReference>
<dbReference type="InterPro" id="IPR000504">
    <property type="entry name" value="RRM_dom"/>
</dbReference>
<dbReference type="OrthoDB" id="272703at2759"/>